<gene>
    <name evidence="1" type="ORF">Amon01_000302600</name>
</gene>
<evidence type="ECO:0000313" key="1">
    <source>
        <dbReference type="EMBL" id="GMG24951.1"/>
    </source>
</evidence>
<keyword evidence="2" id="KW-1185">Reference proteome</keyword>
<proteinExistence type="predicted"/>
<organism evidence="1 2">
    <name type="scientific">Ambrosiozyma monospora</name>
    <name type="common">Yeast</name>
    <name type="synonym">Endomycopsis monosporus</name>
    <dbReference type="NCBI Taxonomy" id="43982"/>
    <lineage>
        <taxon>Eukaryota</taxon>
        <taxon>Fungi</taxon>
        <taxon>Dikarya</taxon>
        <taxon>Ascomycota</taxon>
        <taxon>Saccharomycotina</taxon>
        <taxon>Pichiomycetes</taxon>
        <taxon>Pichiales</taxon>
        <taxon>Pichiaceae</taxon>
        <taxon>Ambrosiozyma</taxon>
    </lineage>
</organism>
<accession>A0A9W6YWL1</accession>
<dbReference type="EMBL" id="BSXU01001206">
    <property type="protein sequence ID" value="GMG24951.1"/>
    <property type="molecule type" value="Genomic_DNA"/>
</dbReference>
<dbReference type="AlphaFoldDB" id="A0A9W6YWL1"/>
<reference evidence="1" key="1">
    <citation type="submission" date="2023-04" db="EMBL/GenBank/DDBJ databases">
        <title>Ambrosiozyma monospora NBRC 1965.</title>
        <authorList>
            <person name="Ichikawa N."/>
            <person name="Sato H."/>
            <person name="Tonouchi N."/>
        </authorList>
    </citation>
    <scope>NUCLEOTIDE SEQUENCE</scope>
    <source>
        <strain evidence="1">NBRC 1965</strain>
    </source>
</reference>
<protein>
    <submittedName>
        <fullName evidence="1">Unnamed protein product</fullName>
    </submittedName>
</protein>
<evidence type="ECO:0000313" key="2">
    <source>
        <dbReference type="Proteomes" id="UP001165063"/>
    </source>
</evidence>
<name>A0A9W6YWL1_AMBMO</name>
<sequence>MKSIDNTHAHPSAMAAILSQIHFDYGEILDPTIFSVMFHIVSHFGCKVVCMKLILLMRQLSLQPSMQDYYYAMRTQCFGTESDLLIIHVIDCYQDHGAITDDAKSLLRMVSTFVKNETLAKLIDPGQGDVEKIKAEIDYHGLEESFHYKSERRAKKHPLIRGFGKYSKRRDHFSMRMAKRHIFTPEYYEMREKCIADAKSKLKGLSDTSNKPNIPLVETK</sequence>
<comment type="caution">
    <text evidence="1">The sequence shown here is derived from an EMBL/GenBank/DDBJ whole genome shotgun (WGS) entry which is preliminary data.</text>
</comment>
<dbReference type="Proteomes" id="UP001165063">
    <property type="component" value="Unassembled WGS sequence"/>
</dbReference>